<feature type="compositionally biased region" description="Basic and acidic residues" evidence="12">
    <location>
        <begin position="229"/>
        <end position="238"/>
    </location>
</feature>
<dbReference type="GO" id="GO:0004844">
    <property type="term" value="F:uracil DNA N-glycosylase activity"/>
    <property type="evidence" value="ECO:0007669"/>
    <property type="project" value="UniProtKB-EC"/>
</dbReference>
<evidence type="ECO:0000256" key="5">
    <source>
        <dbReference type="ARBA" id="ARBA00022485"/>
    </source>
</evidence>
<evidence type="ECO:0000256" key="2">
    <source>
        <dbReference type="ARBA" id="ARBA00006521"/>
    </source>
</evidence>
<dbReference type="PANTHER" id="PTHR33693">
    <property type="entry name" value="TYPE-5 URACIL-DNA GLYCOSYLASE"/>
    <property type="match status" value="1"/>
</dbReference>
<dbReference type="AlphaFoldDB" id="A0A6J5ZDL6"/>
<dbReference type="SMART" id="SM00987">
    <property type="entry name" value="UreE_C"/>
    <property type="match status" value="1"/>
</dbReference>
<keyword evidence="9" id="KW-0408">Iron</keyword>
<keyword evidence="7" id="KW-0227">DNA damage</keyword>
<dbReference type="EC" id="3.2.2.27" evidence="3"/>
<evidence type="ECO:0000256" key="1">
    <source>
        <dbReference type="ARBA" id="ARBA00001400"/>
    </source>
</evidence>
<feature type="region of interest" description="Disordered" evidence="12">
    <location>
        <begin position="193"/>
        <end position="238"/>
    </location>
</feature>
<organism evidence="14">
    <name type="scientific">freshwater metagenome</name>
    <dbReference type="NCBI Taxonomy" id="449393"/>
    <lineage>
        <taxon>unclassified sequences</taxon>
        <taxon>metagenomes</taxon>
        <taxon>ecological metagenomes</taxon>
    </lineage>
</organism>
<evidence type="ECO:0000256" key="12">
    <source>
        <dbReference type="SAM" id="MobiDB-lite"/>
    </source>
</evidence>
<evidence type="ECO:0000259" key="13">
    <source>
        <dbReference type="SMART" id="SM00986"/>
    </source>
</evidence>
<evidence type="ECO:0000256" key="4">
    <source>
        <dbReference type="ARBA" id="ARBA00019403"/>
    </source>
</evidence>
<evidence type="ECO:0000256" key="11">
    <source>
        <dbReference type="ARBA" id="ARBA00023204"/>
    </source>
</evidence>
<evidence type="ECO:0000256" key="7">
    <source>
        <dbReference type="ARBA" id="ARBA00022763"/>
    </source>
</evidence>
<evidence type="ECO:0000313" key="14">
    <source>
        <dbReference type="EMBL" id="CAB4340764.1"/>
    </source>
</evidence>
<gene>
    <name evidence="14" type="ORF">UFOPK3522_00569</name>
</gene>
<proteinExistence type="inferred from homology"/>
<dbReference type="NCBIfam" id="TIGR00758">
    <property type="entry name" value="UDG_fam4"/>
    <property type="match status" value="1"/>
</dbReference>
<dbReference type="GO" id="GO:0046872">
    <property type="term" value="F:metal ion binding"/>
    <property type="evidence" value="ECO:0007669"/>
    <property type="project" value="UniProtKB-KW"/>
</dbReference>
<evidence type="ECO:0000256" key="3">
    <source>
        <dbReference type="ARBA" id="ARBA00012030"/>
    </source>
</evidence>
<keyword evidence="6" id="KW-0479">Metal-binding</keyword>
<dbReference type="GO" id="GO:0006281">
    <property type="term" value="P:DNA repair"/>
    <property type="evidence" value="ECO:0007669"/>
    <property type="project" value="UniProtKB-KW"/>
</dbReference>
<keyword evidence="5" id="KW-0004">4Fe-4S</keyword>
<dbReference type="Gene3D" id="3.40.470.10">
    <property type="entry name" value="Uracil-DNA glycosylase-like domain"/>
    <property type="match status" value="1"/>
</dbReference>
<keyword evidence="10" id="KW-0411">Iron-sulfur</keyword>
<dbReference type="SMART" id="SM00986">
    <property type="entry name" value="UDG"/>
    <property type="match status" value="1"/>
</dbReference>
<feature type="domain" description="Uracil-DNA glycosylase-like" evidence="13">
    <location>
        <begin position="33"/>
        <end position="184"/>
    </location>
</feature>
<evidence type="ECO:0000256" key="8">
    <source>
        <dbReference type="ARBA" id="ARBA00022801"/>
    </source>
</evidence>
<reference evidence="14" key="1">
    <citation type="submission" date="2020-05" db="EMBL/GenBank/DDBJ databases">
        <authorList>
            <person name="Chiriac C."/>
            <person name="Salcher M."/>
            <person name="Ghai R."/>
            <person name="Kavagutti S V."/>
        </authorList>
    </citation>
    <scope>NUCLEOTIDE SEQUENCE</scope>
</reference>
<sequence length="238" mass="25760">MVKAAAGEGLLRAQAEGCKRCPQLVASRSQVVFGSGAVDADLMFVGEAPGATEDREGVPFVGASGKLLDELLTGIAIDRSQVYIANVLKCRPPDNRDPRPDEIANCFDYLERQVEVIAPIVVVTLGNFATKLLRADDTGITEIHGQVEECTVGARTVWLYPVFHPAAALYRRPNLELLRTDFAQLPALIKRGAPEQAPLSSSRGTRREDEEPVVKTAPPESPEPEGTDDDGKPQLDLF</sequence>
<name>A0A6J5ZDL6_9ZZZZ</name>
<dbReference type="CDD" id="cd10030">
    <property type="entry name" value="UDG-F4_TTUDGA_SPO1dp_like"/>
    <property type="match status" value="1"/>
</dbReference>
<dbReference type="InterPro" id="IPR051536">
    <property type="entry name" value="UDG_Type-4/5"/>
</dbReference>
<dbReference type="EMBL" id="CAESAO010000033">
    <property type="protein sequence ID" value="CAB4340764.1"/>
    <property type="molecule type" value="Genomic_DNA"/>
</dbReference>
<dbReference type="Pfam" id="PF03167">
    <property type="entry name" value="UDG"/>
    <property type="match status" value="1"/>
</dbReference>
<dbReference type="InterPro" id="IPR036895">
    <property type="entry name" value="Uracil-DNA_glycosylase-like_sf"/>
</dbReference>
<evidence type="ECO:0000256" key="6">
    <source>
        <dbReference type="ARBA" id="ARBA00022723"/>
    </source>
</evidence>
<evidence type="ECO:0000256" key="10">
    <source>
        <dbReference type="ARBA" id="ARBA00023014"/>
    </source>
</evidence>
<keyword evidence="11" id="KW-0234">DNA repair</keyword>
<dbReference type="InterPro" id="IPR005273">
    <property type="entry name" value="Ura-DNA_glyco_family4"/>
</dbReference>
<dbReference type="PANTHER" id="PTHR33693:SF1">
    <property type="entry name" value="TYPE-4 URACIL-DNA GLYCOSYLASE"/>
    <property type="match status" value="1"/>
</dbReference>
<comment type="catalytic activity">
    <reaction evidence="1">
        <text>Hydrolyzes single-stranded DNA or mismatched double-stranded DNA and polynucleotides, releasing free uracil.</text>
        <dbReference type="EC" id="3.2.2.27"/>
    </reaction>
</comment>
<dbReference type="GO" id="GO:0051539">
    <property type="term" value="F:4 iron, 4 sulfur cluster binding"/>
    <property type="evidence" value="ECO:0007669"/>
    <property type="project" value="UniProtKB-KW"/>
</dbReference>
<evidence type="ECO:0000256" key="9">
    <source>
        <dbReference type="ARBA" id="ARBA00023004"/>
    </source>
</evidence>
<dbReference type="SUPFAM" id="SSF52141">
    <property type="entry name" value="Uracil-DNA glycosylase-like"/>
    <property type="match status" value="1"/>
</dbReference>
<accession>A0A6J5ZDL6</accession>
<protein>
    <recommendedName>
        <fullName evidence="4">Type-4 uracil-DNA glycosylase</fullName>
        <ecNumber evidence="3">3.2.2.27</ecNumber>
    </recommendedName>
</protein>
<keyword evidence="8" id="KW-0378">Hydrolase</keyword>
<dbReference type="InterPro" id="IPR005122">
    <property type="entry name" value="Uracil-DNA_glycosylase-like"/>
</dbReference>
<comment type="similarity">
    <text evidence="2">Belongs to the uracil-DNA glycosylase (UDG) superfamily. Type 4 (UDGa) family.</text>
</comment>